<keyword evidence="2" id="KW-0285">Flavoprotein</keyword>
<evidence type="ECO:0000256" key="3">
    <source>
        <dbReference type="ARBA" id="ARBA00022643"/>
    </source>
</evidence>
<dbReference type="InterPro" id="IPR044152">
    <property type="entry name" value="YqjM-like"/>
</dbReference>
<dbReference type="Gene3D" id="3.20.20.70">
    <property type="entry name" value="Aldolase class I"/>
    <property type="match status" value="1"/>
</dbReference>
<evidence type="ECO:0000256" key="2">
    <source>
        <dbReference type="ARBA" id="ARBA00022630"/>
    </source>
</evidence>
<dbReference type="PANTHER" id="PTHR43303:SF4">
    <property type="entry name" value="NADPH DEHYDROGENASE C23G7.10C-RELATED"/>
    <property type="match status" value="1"/>
</dbReference>
<sequence length="346" mass="37945">MKVVMCVKLFTEFALKNMPLKNRIVMPPMCMYSAASDGKANDFHLVHYASRAVGGAGLIIVEATGVSPIGRISDNDLGLWDDAQIPGLKKVVDGCHLGGAKIALQISHAGRKSQSVSGQPLAPSALQFSSEYRQPAQLTKEQLADVIEAFKQAAVRADKAGFDGLEVHAAHGYLLHEFLSPLTNKRTDEYGGSLNNRVRFLREVLEKVRTVWPAQKPIWIRVSASDYNEGGIDENMMVEIINSIKPLIDMVHVSSGGLLPSPVTSYPGYQVPFAKVIKEKCQIPVVAVGLLNDADIAEAALRNDDIDLIAFGRELLRNPYFALQAALRYNIDGCIPKAYERAYHHH</sequence>
<dbReference type="InterPro" id="IPR013785">
    <property type="entry name" value="Aldolase_TIM"/>
</dbReference>
<accession>A0A4V2URP3</accession>
<evidence type="ECO:0000313" key="8">
    <source>
        <dbReference type="Proteomes" id="UP000295188"/>
    </source>
</evidence>
<keyword evidence="8" id="KW-1185">Reference proteome</keyword>
<dbReference type="AlphaFoldDB" id="A0A4V2URP3"/>
<protein>
    <submittedName>
        <fullName evidence="7">NADPH2 dehydrogenase</fullName>
    </submittedName>
</protein>
<keyword evidence="3" id="KW-0288">FMN</keyword>
<comment type="cofactor">
    <cofactor evidence="1">
        <name>FMN</name>
        <dbReference type="ChEBI" id="CHEBI:58210"/>
    </cofactor>
</comment>
<feature type="domain" description="NADH:flavin oxidoreductase/NADH oxidase N-terminal" evidence="6">
    <location>
        <begin position="8"/>
        <end position="325"/>
    </location>
</feature>
<proteinExistence type="predicted"/>
<evidence type="ECO:0000256" key="1">
    <source>
        <dbReference type="ARBA" id="ARBA00001917"/>
    </source>
</evidence>
<keyword evidence="4" id="KW-0521">NADP</keyword>
<dbReference type="GO" id="GO:0050661">
    <property type="term" value="F:NADP binding"/>
    <property type="evidence" value="ECO:0007669"/>
    <property type="project" value="InterPro"/>
</dbReference>
<comment type="caution">
    <text evidence="7">The sequence shown here is derived from an EMBL/GenBank/DDBJ whole genome shotgun (WGS) entry which is preliminary data.</text>
</comment>
<organism evidence="7 8">
    <name type="scientific">Pectinatus cerevisiiphilus</name>
    <dbReference type="NCBI Taxonomy" id="86956"/>
    <lineage>
        <taxon>Bacteria</taxon>
        <taxon>Bacillati</taxon>
        <taxon>Bacillota</taxon>
        <taxon>Negativicutes</taxon>
        <taxon>Selenomonadales</taxon>
        <taxon>Selenomonadaceae</taxon>
        <taxon>Pectinatus</taxon>
    </lineage>
</organism>
<evidence type="ECO:0000256" key="5">
    <source>
        <dbReference type="ARBA" id="ARBA00023002"/>
    </source>
</evidence>
<dbReference type="SUPFAM" id="SSF51395">
    <property type="entry name" value="FMN-linked oxidoreductases"/>
    <property type="match status" value="1"/>
</dbReference>
<dbReference type="InterPro" id="IPR001155">
    <property type="entry name" value="OxRdtase_FMN_N"/>
</dbReference>
<dbReference type="Proteomes" id="UP000295188">
    <property type="component" value="Unassembled WGS sequence"/>
</dbReference>
<reference evidence="7 8" key="1">
    <citation type="submission" date="2019-03" db="EMBL/GenBank/DDBJ databases">
        <title>Genomic Encyclopedia of Type Strains, Phase IV (KMG-IV): sequencing the most valuable type-strain genomes for metagenomic binning, comparative biology and taxonomic classification.</title>
        <authorList>
            <person name="Goeker M."/>
        </authorList>
    </citation>
    <scope>NUCLEOTIDE SEQUENCE [LARGE SCALE GENOMIC DNA]</scope>
    <source>
        <strain evidence="7 8">DSM 20467</strain>
    </source>
</reference>
<dbReference type="EMBL" id="SMAA01000010">
    <property type="protein sequence ID" value="TCS78382.1"/>
    <property type="molecule type" value="Genomic_DNA"/>
</dbReference>
<dbReference type="Pfam" id="PF00724">
    <property type="entry name" value="Oxidored_FMN"/>
    <property type="match status" value="1"/>
</dbReference>
<evidence type="ECO:0000313" key="7">
    <source>
        <dbReference type="EMBL" id="TCS78382.1"/>
    </source>
</evidence>
<dbReference type="CDD" id="cd02932">
    <property type="entry name" value="OYE_YqiM_FMN"/>
    <property type="match status" value="1"/>
</dbReference>
<dbReference type="GO" id="GO:0010181">
    <property type="term" value="F:FMN binding"/>
    <property type="evidence" value="ECO:0007669"/>
    <property type="project" value="InterPro"/>
</dbReference>
<dbReference type="PANTHER" id="PTHR43303">
    <property type="entry name" value="NADPH DEHYDROGENASE C23G7.10C-RELATED"/>
    <property type="match status" value="1"/>
</dbReference>
<gene>
    <name evidence="7" type="ORF">EDC37_11010</name>
</gene>
<evidence type="ECO:0000259" key="6">
    <source>
        <dbReference type="Pfam" id="PF00724"/>
    </source>
</evidence>
<dbReference type="GO" id="GO:0003959">
    <property type="term" value="F:NADPH dehydrogenase activity"/>
    <property type="evidence" value="ECO:0007669"/>
    <property type="project" value="InterPro"/>
</dbReference>
<evidence type="ECO:0000256" key="4">
    <source>
        <dbReference type="ARBA" id="ARBA00022857"/>
    </source>
</evidence>
<keyword evidence="5" id="KW-0560">Oxidoreductase</keyword>
<name>A0A4V2URP3_9FIRM</name>
<dbReference type="NCBIfam" id="NF010047">
    <property type="entry name" value="PRK13523.1"/>
    <property type="match status" value="1"/>
</dbReference>